<accession>A0A1G6RXX4</accession>
<proteinExistence type="predicted"/>
<dbReference type="Gene3D" id="1.10.260.40">
    <property type="entry name" value="lambda repressor-like DNA-binding domains"/>
    <property type="match status" value="1"/>
</dbReference>
<reference evidence="7" key="1">
    <citation type="submission" date="2016-10" db="EMBL/GenBank/DDBJ databases">
        <authorList>
            <person name="Varghese N."/>
            <person name="Submissions S."/>
        </authorList>
    </citation>
    <scope>NUCLEOTIDE SEQUENCE [LARGE SCALE GENOMIC DNA]</scope>
    <source>
        <strain evidence="7">DSM 21620</strain>
    </source>
</reference>
<dbReference type="PANTHER" id="PTHR30146">
    <property type="entry name" value="LACI-RELATED TRANSCRIPTIONAL REPRESSOR"/>
    <property type="match status" value="1"/>
</dbReference>
<evidence type="ECO:0000256" key="1">
    <source>
        <dbReference type="ARBA" id="ARBA00023015"/>
    </source>
</evidence>
<dbReference type="Proteomes" id="UP000198666">
    <property type="component" value="Unassembled WGS sequence"/>
</dbReference>
<dbReference type="PRINTS" id="PR00036">
    <property type="entry name" value="HTHLACI"/>
</dbReference>
<evidence type="ECO:0000313" key="7">
    <source>
        <dbReference type="Proteomes" id="UP000198666"/>
    </source>
</evidence>
<dbReference type="Pfam" id="PF00356">
    <property type="entry name" value="LacI"/>
    <property type="match status" value="1"/>
</dbReference>
<sequence>MLFEREEKMKTIADIADLAGVSKSTVSRYLNGGSVSSATKKKLERIIIEQNYVPNTFAQSLKAKKTAMIGIIVPRLDSFAASHTMMGIDDSLRRQGYQLLIASANQEVSQEIEAIHNFARQKLAGIILMSTQITAEHLHAIKEANIPTLLVGQQHPLLPSLIHDDYEAGKMMGEYVINNGHRHIIYLGVTERDIAVGIERKRGFREALERHDCQADYLETSFRMQDAMELAQSFLSETEATVIVGATDNIALGIIKAAHQLNLRIPDDISIAGFGGYDTAEIVTPALTTVTYDYLDSGKKAGEKIVQLVEEEYCENLTIYPVQLKKRESVDII</sequence>
<dbReference type="PROSITE" id="PS50943">
    <property type="entry name" value="HTH_CROC1"/>
    <property type="match status" value="1"/>
</dbReference>
<dbReference type="Pfam" id="PF00532">
    <property type="entry name" value="Peripla_BP_1"/>
    <property type="match status" value="1"/>
</dbReference>
<dbReference type="InterPro" id="IPR028082">
    <property type="entry name" value="Peripla_BP_I"/>
</dbReference>
<name>A0A1G6RXX4_9BACI</name>
<dbReference type="PANTHER" id="PTHR30146:SF154">
    <property type="entry name" value="TRANSCRIPTION REGULATOR, MEMBER OF GALR FAMILY"/>
    <property type="match status" value="1"/>
</dbReference>
<dbReference type="PROSITE" id="PS00356">
    <property type="entry name" value="HTH_LACI_1"/>
    <property type="match status" value="1"/>
</dbReference>
<dbReference type="AlphaFoldDB" id="A0A1G6RXX4"/>
<dbReference type="SUPFAM" id="SSF47413">
    <property type="entry name" value="lambda repressor-like DNA-binding domains"/>
    <property type="match status" value="1"/>
</dbReference>
<dbReference type="SUPFAM" id="SSF53822">
    <property type="entry name" value="Periplasmic binding protein-like I"/>
    <property type="match status" value="1"/>
</dbReference>
<dbReference type="CDD" id="cd01392">
    <property type="entry name" value="HTH_LacI"/>
    <property type="match status" value="1"/>
</dbReference>
<dbReference type="InterPro" id="IPR000843">
    <property type="entry name" value="HTH_LacI"/>
</dbReference>
<dbReference type="InterPro" id="IPR001387">
    <property type="entry name" value="Cro/C1-type_HTH"/>
</dbReference>
<organism evidence="6 7">
    <name type="scientific">Terribacillus halophilus</name>
    <dbReference type="NCBI Taxonomy" id="361279"/>
    <lineage>
        <taxon>Bacteria</taxon>
        <taxon>Bacillati</taxon>
        <taxon>Bacillota</taxon>
        <taxon>Bacilli</taxon>
        <taxon>Bacillales</taxon>
        <taxon>Bacillaceae</taxon>
        <taxon>Terribacillus</taxon>
    </lineage>
</organism>
<evidence type="ECO:0000256" key="3">
    <source>
        <dbReference type="ARBA" id="ARBA00023163"/>
    </source>
</evidence>
<evidence type="ECO:0000313" key="6">
    <source>
        <dbReference type="EMBL" id="SDD08775.1"/>
    </source>
</evidence>
<keyword evidence="1" id="KW-0805">Transcription regulation</keyword>
<keyword evidence="7" id="KW-1185">Reference proteome</keyword>
<dbReference type="CDD" id="cd01542">
    <property type="entry name" value="PBP1_TreR-like"/>
    <property type="match status" value="1"/>
</dbReference>
<dbReference type="PROSITE" id="PS50932">
    <property type="entry name" value="HTH_LACI_2"/>
    <property type="match status" value="1"/>
</dbReference>
<dbReference type="InterPro" id="IPR001761">
    <property type="entry name" value="Peripla_BP/Lac1_sug-bd_dom"/>
</dbReference>
<feature type="domain" description="HTH lacI-type" evidence="4">
    <location>
        <begin position="10"/>
        <end position="63"/>
    </location>
</feature>
<dbReference type="EMBL" id="FMZB01000006">
    <property type="protein sequence ID" value="SDD08775.1"/>
    <property type="molecule type" value="Genomic_DNA"/>
</dbReference>
<dbReference type="SMART" id="SM00354">
    <property type="entry name" value="HTH_LACI"/>
    <property type="match status" value="1"/>
</dbReference>
<dbReference type="GO" id="GO:0000976">
    <property type="term" value="F:transcription cis-regulatory region binding"/>
    <property type="evidence" value="ECO:0007669"/>
    <property type="project" value="TreeGrafter"/>
</dbReference>
<dbReference type="InterPro" id="IPR010982">
    <property type="entry name" value="Lambda_DNA-bd_dom_sf"/>
</dbReference>
<keyword evidence="3" id="KW-0804">Transcription</keyword>
<protein>
    <submittedName>
        <fullName evidence="6">LacI family transcriptional regulator, sucrose operon repressor</fullName>
    </submittedName>
</protein>
<keyword evidence="2" id="KW-0238">DNA-binding</keyword>
<gene>
    <name evidence="6" type="ORF">SAMN05421663_106219</name>
</gene>
<dbReference type="GO" id="GO:0003700">
    <property type="term" value="F:DNA-binding transcription factor activity"/>
    <property type="evidence" value="ECO:0007669"/>
    <property type="project" value="TreeGrafter"/>
</dbReference>
<evidence type="ECO:0000259" key="4">
    <source>
        <dbReference type="PROSITE" id="PS50932"/>
    </source>
</evidence>
<evidence type="ECO:0000259" key="5">
    <source>
        <dbReference type="PROSITE" id="PS50943"/>
    </source>
</evidence>
<feature type="domain" description="HTH cro/C1-type" evidence="5">
    <location>
        <begin position="5"/>
        <end position="53"/>
    </location>
</feature>
<dbReference type="STRING" id="361279.SAMN05421663_106219"/>
<dbReference type="Gene3D" id="3.40.50.2300">
    <property type="match status" value="2"/>
</dbReference>
<evidence type="ECO:0000256" key="2">
    <source>
        <dbReference type="ARBA" id="ARBA00023125"/>
    </source>
</evidence>